<comment type="caution">
    <text evidence="2">The sequence shown here is derived from an EMBL/GenBank/DDBJ whole genome shotgun (WGS) entry which is preliminary data.</text>
</comment>
<evidence type="ECO:0000256" key="1">
    <source>
        <dbReference type="SAM" id="MobiDB-lite"/>
    </source>
</evidence>
<feature type="region of interest" description="Disordered" evidence="1">
    <location>
        <begin position="1"/>
        <end position="21"/>
    </location>
</feature>
<name>A0ABU3MKS7_9PROT</name>
<reference evidence="2 3" key="1">
    <citation type="journal article" date="2019" name="Microb. Pathog.">
        <title>Comparison of VITEK 2, MALDI-TOF MS, 16S rRNA gene sequencing, and whole-genome sequencing for identification of Roseomonas mucosa.</title>
        <authorList>
            <person name="Rudolph W.W."/>
            <person name="Gunzer F."/>
            <person name="Trauth M."/>
            <person name="Bunk B."/>
            <person name="Bigge R."/>
            <person name="Schrottner P."/>
        </authorList>
    </citation>
    <scope>NUCLEOTIDE SEQUENCE [LARGE SCALE GENOMIC DNA]</scope>
    <source>
        <strain evidence="2 3">DSM 103800</strain>
    </source>
</reference>
<gene>
    <name evidence="2" type="ORF">RQ831_20125</name>
</gene>
<accession>A0ABU3MKS7</accession>
<evidence type="ECO:0008006" key="4">
    <source>
        <dbReference type="Google" id="ProtNLM"/>
    </source>
</evidence>
<dbReference type="RefSeq" id="WP_314284709.1">
    <property type="nucleotide sequence ID" value="NZ_JAVVDO010000052.1"/>
</dbReference>
<keyword evidence="3" id="KW-1185">Reference proteome</keyword>
<sequence>MMATAGKASRKGIGGAPLKDPARHRALIDRVAAYEVTHPTAGSEAAYRYATEGLSEARQEREKAIARLRKARPDIEDAKSREQLAVQDASERMASGDMAGAMATGRIGASPMGVCARPRLPGLLSSLPDRSHTPTEARRLVDEMTPSEAAAVLRAIAEDIAGGRVPLGAGATPLRDALASLALAARAARGG</sequence>
<dbReference type="Proteomes" id="UP001258945">
    <property type="component" value="Unassembled WGS sequence"/>
</dbReference>
<evidence type="ECO:0000313" key="3">
    <source>
        <dbReference type="Proteomes" id="UP001258945"/>
    </source>
</evidence>
<evidence type="ECO:0000313" key="2">
    <source>
        <dbReference type="EMBL" id="MDT8333362.1"/>
    </source>
</evidence>
<protein>
    <recommendedName>
        <fullName evidence="4">Terminase small subunit</fullName>
    </recommendedName>
</protein>
<dbReference type="EMBL" id="JAVVDO010000052">
    <property type="protein sequence ID" value="MDT8333362.1"/>
    <property type="molecule type" value="Genomic_DNA"/>
</dbReference>
<proteinExistence type="predicted"/>
<organism evidence="2 3">
    <name type="scientific">Roseomonas gilardii</name>
    <dbReference type="NCBI Taxonomy" id="257708"/>
    <lineage>
        <taxon>Bacteria</taxon>
        <taxon>Pseudomonadati</taxon>
        <taxon>Pseudomonadota</taxon>
        <taxon>Alphaproteobacteria</taxon>
        <taxon>Acetobacterales</taxon>
        <taxon>Roseomonadaceae</taxon>
        <taxon>Roseomonas</taxon>
    </lineage>
</organism>